<dbReference type="STRING" id="1676925.ENSPKIP00000004918"/>
<dbReference type="AlphaFoldDB" id="A0A3B3QFK8"/>
<evidence type="ECO:0000256" key="1">
    <source>
        <dbReference type="SAM" id="MobiDB-lite"/>
    </source>
</evidence>
<dbReference type="GeneTree" id="ENSGT00940000170761"/>
<feature type="compositionally biased region" description="Basic and acidic residues" evidence="1">
    <location>
        <begin position="558"/>
        <end position="573"/>
    </location>
</feature>
<feature type="compositionally biased region" description="Basic and acidic residues" evidence="1">
    <location>
        <begin position="302"/>
        <end position="349"/>
    </location>
</feature>
<dbReference type="Proteomes" id="UP000261540">
    <property type="component" value="Unplaced"/>
</dbReference>
<feature type="region of interest" description="Disordered" evidence="1">
    <location>
        <begin position="214"/>
        <end position="265"/>
    </location>
</feature>
<feature type="compositionally biased region" description="Basic and acidic residues" evidence="1">
    <location>
        <begin position="610"/>
        <end position="619"/>
    </location>
</feature>
<reference evidence="2" key="2">
    <citation type="submission" date="2025-09" db="UniProtKB">
        <authorList>
            <consortium name="Ensembl"/>
        </authorList>
    </citation>
    <scope>IDENTIFICATION</scope>
</reference>
<dbReference type="OrthoDB" id="5877502at2759"/>
<feature type="region of interest" description="Disordered" evidence="1">
    <location>
        <begin position="288"/>
        <end position="446"/>
    </location>
</feature>
<accession>A0A3B3QFK8</accession>
<sequence length="770" mass="89799">MEGSSYDDSDDISFILCEVCNAKIRGETQYKIHLTENQHLKKEDALIARGLFRREKPLPKWTSISQYIDYLQLDEPIIGLQHLVEVDSSGPGLRYLCRLCFTEADLPGITNHILSRKHRQKYLVTNRPDLVTWNVNNVNQLGKLVRAKAEVVERQDGRGLPEERKRKREVKPHPGSFRVTLKETPGGMEDQQHYSKARQNQAMGGFRRWEARREMTGSGRGFNEKDRYGQRYGRGDSYGRGYHEEDRDEQRYQEDGSYDEEYPYKAPYEQRYQDAEPYREAYAGGSQFGQEHLDEGDSWQGRQEEWGHHDDADRRRQRFPDSSEERKRERLVHLLRDCAQKSQHTDLPEGHVGGRGNRAEGPDRGFGYSRRDERRVPFDGEQARKPAMYNRDDGTRSTQFDGAEYDRGERSSYHRELPYRDDDRLSREDNNLPRKRMRPDPGLQKQVDCRRAEQQSVKQNILDVLNNIEIETMDEANSFQDKLCNLLEEFQANKSEKVMSKKKEPVFSKDYNHMSTEAEEHRGSMEWREPWQGGPPGDHMHPRDAYLQNPRDGYQDDPQDHYHSDVRDDRGGYNERPNSRGRRRGNSLEHFEYNSQEPFEGDFQDSAGGYRDHSRETRNFHGGPSRAFDDRYDRRAKEERLTDRRQSDDCLESAAPQQDYHKGGFRHATRGSREHKPGRPSYPRSEAPPEDNWSPSERPERSSYPRSTTPGEGRGHRRRASPCYPEPPFHEQPGYRPRRGQGSPTDPPPSSSLSKITSTLLQLVARKGSF</sequence>
<feature type="region of interest" description="Disordered" evidence="1">
    <location>
        <begin position="154"/>
        <end position="202"/>
    </location>
</feature>
<reference evidence="2" key="1">
    <citation type="submission" date="2025-08" db="UniProtKB">
        <authorList>
            <consortium name="Ensembl"/>
        </authorList>
    </citation>
    <scope>IDENTIFICATION</scope>
</reference>
<evidence type="ECO:0000313" key="3">
    <source>
        <dbReference type="Proteomes" id="UP000261540"/>
    </source>
</evidence>
<feature type="compositionally biased region" description="Basic and acidic residues" evidence="1">
    <location>
        <begin position="627"/>
        <end position="648"/>
    </location>
</feature>
<feature type="compositionally biased region" description="Basic and acidic residues" evidence="1">
    <location>
        <begin position="509"/>
        <end position="529"/>
    </location>
</feature>
<keyword evidence="3" id="KW-1185">Reference proteome</keyword>
<organism evidence="2 3">
    <name type="scientific">Paramormyrops kingsleyae</name>
    <dbReference type="NCBI Taxonomy" id="1676925"/>
    <lineage>
        <taxon>Eukaryota</taxon>
        <taxon>Metazoa</taxon>
        <taxon>Chordata</taxon>
        <taxon>Craniata</taxon>
        <taxon>Vertebrata</taxon>
        <taxon>Euteleostomi</taxon>
        <taxon>Actinopterygii</taxon>
        <taxon>Neopterygii</taxon>
        <taxon>Teleostei</taxon>
        <taxon>Osteoglossocephala</taxon>
        <taxon>Osteoglossomorpha</taxon>
        <taxon>Osteoglossiformes</taxon>
        <taxon>Mormyridae</taxon>
        <taxon>Paramormyrops</taxon>
    </lineage>
</organism>
<feature type="region of interest" description="Disordered" evidence="1">
    <location>
        <begin position="509"/>
        <end position="757"/>
    </location>
</feature>
<feature type="compositionally biased region" description="Basic and acidic residues" evidence="1">
    <location>
        <begin position="404"/>
        <end position="432"/>
    </location>
</feature>
<evidence type="ECO:0000313" key="2">
    <source>
        <dbReference type="Ensembl" id="ENSPKIP00000004918.1"/>
    </source>
</evidence>
<name>A0A3B3QFK8_9TELE</name>
<dbReference type="KEGG" id="pki:111846912"/>
<feature type="compositionally biased region" description="Basic and acidic residues" evidence="1">
    <location>
        <begin position="357"/>
        <end position="395"/>
    </location>
</feature>
<dbReference type="Ensembl" id="ENSPKIT00000028910.1">
    <property type="protein sequence ID" value="ENSPKIP00000004918.1"/>
    <property type="gene ID" value="ENSPKIG00000021820.1"/>
</dbReference>
<protein>
    <submittedName>
        <fullName evidence="2">Uncharacterized LOC111846912</fullName>
    </submittedName>
</protein>
<feature type="compositionally biased region" description="Basic and acidic residues" evidence="1">
    <location>
        <begin position="154"/>
        <end position="164"/>
    </location>
</feature>
<proteinExistence type="predicted"/>
<feature type="compositionally biased region" description="Basic and acidic residues" evidence="1">
    <location>
        <begin position="241"/>
        <end position="254"/>
    </location>
</feature>